<feature type="transmembrane region" description="Helical" evidence="2">
    <location>
        <begin position="637"/>
        <end position="656"/>
    </location>
</feature>
<organism evidence="4 5">
    <name type="scientific">Edaphochlamys debaryana</name>
    <dbReference type="NCBI Taxonomy" id="47281"/>
    <lineage>
        <taxon>Eukaryota</taxon>
        <taxon>Viridiplantae</taxon>
        <taxon>Chlorophyta</taxon>
        <taxon>core chlorophytes</taxon>
        <taxon>Chlorophyceae</taxon>
        <taxon>CS clade</taxon>
        <taxon>Chlamydomonadales</taxon>
        <taxon>Chlamydomonadales incertae sedis</taxon>
        <taxon>Edaphochlamys</taxon>
    </lineage>
</organism>
<dbReference type="OrthoDB" id="563401at2759"/>
<dbReference type="EMBL" id="JAEHOE010000144">
    <property type="protein sequence ID" value="KAG2484713.1"/>
    <property type="molecule type" value="Genomic_DNA"/>
</dbReference>
<feature type="signal peptide" evidence="3">
    <location>
        <begin position="1"/>
        <end position="16"/>
    </location>
</feature>
<protein>
    <submittedName>
        <fullName evidence="4">Uncharacterized protein</fullName>
    </submittedName>
</protein>
<feature type="transmembrane region" description="Helical" evidence="2">
    <location>
        <begin position="594"/>
        <end position="617"/>
    </location>
</feature>
<accession>A0A835XIJ1</accession>
<keyword evidence="2" id="KW-1133">Transmembrane helix</keyword>
<keyword evidence="2" id="KW-0812">Transmembrane</keyword>
<feature type="chain" id="PRO_5032640445" evidence="3">
    <location>
        <begin position="17"/>
        <end position="800"/>
    </location>
</feature>
<sequence length="800" mass="80481">MRRRLAGLCSWLGTRAAKLFPLVRLPHGASFKTAAPTLAAAARTAVTSAITDHADSGGRGATCAGPAVQRRRDHGAAEPRQGPRLRTKVAAVRGCVELVIWLQFDGEELGQDAIAAAVAGAEAEVARSSAAAAGLPDAPGAPASEQGQGGGVLVAPALWSASRPLDSPGPSLQASPAPSSEAPDGAGEITSSDTNMPYPFVAPPSGGAGAAAARDAVVPAGPLAGAEIELRAPGLRISTERRLPAPLQAVQLLVALDPPVITAGTGSGGSGGALQVFLCMDEGLALPDGVEVRLVVEQRGAVVAEVARVHIGPQGGSTSLDVSGLAEGSAALLVLPVWEEGSRMRPTTAPGLLYVPLAVVPAPVAEELRGLFDDKEQAAAGKWPSAGPQARRAFAYMHHFSPLLADMAPLLPGEAEGEQLGQVSGSGAGPLAAGPARDVARAAAGFLADRGMAATLRYLAAGLRSAGLDEVLGALAARGSSGGVSSARWGSAAASLLSDGDISAADAGPAVGDGTVPDPAAVEAAAETVAHVEGGQAAAEERRRKQRATRVAAAGLACMARERLALAAAAVFMGFRDAGTERRCTRFRDRGARAYDTAPAAVNALLVLATLAAVAAWRSGAAVLGAAGSLPPGWAVVQLGLCVCALVLPAVLFKVAKSLAQQRTREPLVWVCHAVSMVLLCRHVLAWGGGAAGGPVATAAPLAAPSGRALAAVCAALQPASYGLHVKLYGPLFALDAALLTLLYAAADGGAWLSGLAPAAGVVAASLLASTLVDLFWRLRFLQHVSREAESLRRSDRSAG</sequence>
<comment type="caution">
    <text evidence="4">The sequence shown here is derived from an EMBL/GenBank/DDBJ whole genome shotgun (WGS) entry which is preliminary data.</text>
</comment>
<gene>
    <name evidence="4" type="ORF">HYH03_016541</name>
</gene>
<dbReference type="AlphaFoldDB" id="A0A835XIJ1"/>
<feature type="transmembrane region" description="Helical" evidence="2">
    <location>
        <begin position="753"/>
        <end position="777"/>
    </location>
</feature>
<keyword evidence="3" id="KW-0732">Signal</keyword>
<keyword evidence="2" id="KW-0472">Membrane</keyword>
<evidence type="ECO:0000313" key="5">
    <source>
        <dbReference type="Proteomes" id="UP000612055"/>
    </source>
</evidence>
<feature type="transmembrane region" description="Helical" evidence="2">
    <location>
        <begin position="551"/>
        <end position="573"/>
    </location>
</feature>
<name>A0A835XIJ1_9CHLO</name>
<keyword evidence="5" id="KW-1185">Reference proteome</keyword>
<evidence type="ECO:0000256" key="2">
    <source>
        <dbReference type="SAM" id="Phobius"/>
    </source>
</evidence>
<evidence type="ECO:0000313" key="4">
    <source>
        <dbReference type="EMBL" id="KAG2484713.1"/>
    </source>
</evidence>
<dbReference type="Proteomes" id="UP000612055">
    <property type="component" value="Unassembled WGS sequence"/>
</dbReference>
<feature type="transmembrane region" description="Helical" evidence="2">
    <location>
        <begin position="729"/>
        <end position="747"/>
    </location>
</feature>
<reference evidence="4" key="1">
    <citation type="journal article" date="2020" name="bioRxiv">
        <title>Comparative genomics of Chlamydomonas.</title>
        <authorList>
            <person name="Craig R.J."/>
            <person name="Hasan A.R."/>
            <person name="Ness R.W."/>
            <person name="Keightley P.D."/>
        </authorList>
    </citation>
    <scope>NUCLEOTIDE SEQUENCE</scope>
    <source>
        <strain evidence="4">CCAP 11/70</strain>
    </source>
</reference>
<feature type="region of interest" description="Disordered" evidence="1">
    <location>
        <begin position="52"/>
        <end position="82"/>
    </location>
</feature>
<proteinExistence type="predicted"/>
<evidence type="ECO:0000256" key="1">
    <source>
        <dbReference type="SAM" id="MobiDB-lite"/>
    </source>
</evidence>
<evidence type="ECO:0000256" key="3">
    <source>
        <dbReference type="SAM" id="SignalP"/>
    </source>
</evidence>
<feature type="region of interest" description="Disordered" evidence="1">
    <location>
        <begin position="163"/>
        <end position="202"/>
    </location>
</feature>